<evidence type="ECO:0000259" key="1">
    <source>
        <dbReference type="Pfam" id="PF13403"/>
    </source>
</evidence>
<protein>
    <submittedName>
        <fullName evidence="2">Hint domain-containing protein</fullName>
    </submittedName>
</protein>
<gene>
    <name evidence="2" type="ORF">SAMN04489859_102531</name>
</gene>
<dbReference type="Proteomes" id="UP000199054">
    <property type="component" value="Unassembled WGS sequence"/>
</dbReference>
<dbReference type="SUPFAM" id="SSF51294">
    <property type="entry name" value="Hedgehog/intein (Hint) domain"/>
    <property type="match status" value="1"/>
</dbReference>
<proteinExistence type="predicted"/>
<dbReference type="STRING" id="34002.SAMN04489859_102531"/>
<dbReference type="RefSeq" id="WP_272849000.1">
    <property type="nucleotide sequence ID" value="NZ_CP067124.1"/>
</dbReference>
<dbReference type="EMBL" id="FODE01000025">
    <property type="protein sequence ID" value="SEN97013.1"/>
    <property type="molecule type" value="Genomic_DNA"/>
</dbReference>
<dbReference type="AlphaFoldDB" id="A0A1H8KVV1"/>
<evidence type="ECO:0000313" key="3">
    <source>
        <dbReference type="Proteomes" id="UP000199054"/>
    </source>
</evidence>
<dbReference type="InterPro" id="IPR036844">
    <property type="entry name" value="Hint_dom_sf"/>
</dbReference>
<reference evidence="2 3" key="1">
    <citation type="submission" date="2016-10" db="EMBL/GenBank/DDBJ databases">
        <authorList>
            <person name="de Groot N.N."/>
        </authorList>
    </citation>
    <scope>NUCLEOTIDE SEQUENCE [LARGE SCALE GENOMIC DNA]</scope>
    <source>
        <strain evidence="2 3">DSM 8512</strain>
    </source>
</reference>
<dbReference type="InterPro" id="IPR028992">
    <property type="entry name" value="Hedgehog/Intein_dom"/>
</dbReference>
<evidence type="ECO:0000313" key="2">
    <source>
        <dbReference type="EMBL" id="SEN97013.1"/>
    </source>
</evidence>
<dbReference type="Pfam" id="PF13403">
    <property type="entry name" value="Hint_2"/>
    <property type="match status" value="1"/>
</dbReference>
<sequence>MAYEVTVLSVSAPIPTGGSASGPWGYQAGQTIEFTDPTLHRIEIQDDDPNFDSQFYQRDDQQTVAEEVTIGNLYIPAGTRLSTYLASVIADEDGNQYFVMFPRQAEPGSFGAELGSKTELLILPYNGGQAPHEVPFDPVAKTYTMVRVLNRPADMSVPYGVPCFAGGTVIDTQLGPRRIEALQPGDMIRTRDNGMRWLCWIGSVELTCDQLQQRPNLRPIRIRAGALAPGIPAQDLTVSPQHRMLIRSSLCARLFGEVEMLVAAKHLLELPGIEVVQPDTGIRYWHMLFDGHEVVHSNGAWSESLFTGPQALKSISPAARREILELFPELAAPGFTPRGARRFATGREGRKLARHAGRALIRQD</sequence>
<organism evidence="2 3">
    <name type="scientific">Paracoccus alcaliphilus</name>
    <dbReference type="NCBI Taxonomy" id="34002"/>
    <lineage>
        <taxon>Bacteria</taxon>
        <taxon>Pseudomonadati</taxon>
        <taxon>Pseudomonadota</taxon>
        <taxon>Alphaproteobacteria</taxon>
        <taxon>Rhodobacterales</taxon>
        <taxon>Paracoccaceae</taxon>
        <taxon>Paracoccus</taxon>
    </lineage>
</organism>
<feature type="domain" description="Hedgehog/Intein (Hint)" evidence="1">
    <location>
        <begin position="162"/>
        <end position="308"/>
    </location>
</feature>
<keyword evidence="3" id="KW-1185">Reference proteome</keyword>
<accession>A0A1H8KVV1</accession>
<name>A0A1H8KVV1_9RHOB</name>